<evidence type="ECO:0000313" key="3">
    <source>
        <dbReference type="Proteomes" id="UP000827092"/>
    </source>
</evidence>
<sequence>MDAGALPSAGNLDIKDENTTRSSYKKCFRLLKMSILVCCVAGFSLQTAEFLNDFYKYPVVVSLEYEGIEEFPVPAFTLCSKYWYDFKYYCQKFPDKCETTEYPENFCEYHPQSCKRNATHGIVPTSFPPHYLSDRFLKIFAYNSSIFTVKGDYPTIITGPFFTVTDGVHECCFTSNNGFGINGLRKAKGSLLQDQISWFFHYFHRNSLQSEFFFTPEAAPYGTLYVHSPLHAFKKDDKSLIFKGGKSYVMSIRLSMKGLLPHPFESDCRDYELSWKRNNNTGPVSREMCEFECAEEDSSYFEKEYAVWSNKRLCTYLGEDSVRAEELEHWRMIAEKLKEDCECIVSCKRDCCFVFISLACEKDDIPVTYLKPKYNDVDLFIYIGGLMGCWLGMSLWTCTGILGRGISTLGRGISTLGRGISTLGSALSKYRRAKRAQRKQKKKPLTNKGSKKEEIKEDV</sequence>
<dbReference type="EMBL" id="JAFNEN010001086">
    <property type="protein sequence ID" value="KAG8175042.1"/>
    <property type="molecule type" value="Genomic_DNA"/>
</dbReference>
<name>A0AAV6TSY9_9ARAC</name>
<protein>
    <submittedName>
        <fullName evidence="2">Uncharacterized protein</fullName>
    </submittedName>
</protein>
<dbReference type="Gene3D" id="1.10.287.770">
    <property type="entry name" value="YojJ-like"/>
    <property type="match status" value="1"/>
</dbReference>
<evidence type="ECO:0000256" key="1">
    <source>
        <dbReference type="SAM" id="MobiDB-lite"/>
    </source>
</evidence>
<proteinExistence type="predicted"/>
<organism evidence="2 3">
    <name type="scientific">Oedothorax gibbosus</name>
    <dbReference type="NCBI Taxonomy" id="931172"/>
    <lineage>
        <taxon>Eukaryota</taxon>
        <taxon>Metazoa</taxon>
        <taxon>Ecdysozoa</taxon>
        <taxon>Arthropoda</taxon>
        <taxon>Chelicerata</taxon>
        <taxon>Arachnida</taxon>
        <taxon>Araneae</taxon>
        <taxon>Araneomorphae</taxon>
        <taxon>Entelegynae</taxon>
        <taxon>Araneoidea</taxon>
        <taxon>Linyphiidae</taxon>
        <taxon>Erigoninae</taxon>
        <taxon>Oedothorax</taxon>
    </lineage>
</organism>
<gene>
    <name evidence="2" type="ORF">JTE90_026022</name>
</gene>
<feature type="compositionally biased region" description="Basic and acidic residues" evidence="1">
    <location>
        <begin position="450"/>
        <end position="459"/>
    </location>
</feature>
<keyword evidence="3" id="KW-1185">Reference proteome</keyword>
<dbReference type="AlphaFoldDB" id="A0AAV6TSY9"/>
<reference evidence="2 3" key="1">
    <citation type="journal article" date="2022" name="Nat. Ecol. Evol.">
        <title>A masculinizing supergene underlies an exaggerated male reproductive morph in a spider.</title>
        <authorList>
            <person name="Hendrickx F."/>
            <person name="De Corte Z."/>
            <person name="Sonet G."/>
            <person name="Van Belleghem S.M."/>
            <person name="Kostlbacher S."/>
            <person name="Vangestel C."/>
        </authorList>
    </citation>
    <scope>NUCLEOTIDE SEQUENCE [LARGE SCALE GENOMIC DNA]</scope>
    <source>
        <strain evidence="2">W744_W776</strain>
    </source>
</reference>
<feature type="compositionally biased region" description="Basic residues" evidence="1">
    <location>
        <begin position="431"/>
        <end position="445"/>
    </location>
</feature>
<dbReference type="Proteomes" id="UP000827092">
    <property type="component" value="Unassembled WGS sequence"/>
</dbReference>
<comment type="caution">
    <text evidence="2">The sequence shown here is derived from an EMBL/GenBank/DDBJ whole genome shotgun (WGS) entry which is preliminary data.</text>
</comment>
<accession>A0AAV6TSY9</accession>
<evidence type="ECO:0000313" key="2">
    <source>
        <dbReference type="EMBL" id="KAG8175042.1"/>
    </source>
</evidence>
<feature type="region of interest" description="Disordered" evidence="1">
    <location>
        <begin position="431"/>
        <end position="459"/>
    </location>
</feature>